<organism evidence="3 4">
    <name type="scientific">Albidovulum litorale</name>
    <dbReference type="NCBI Taxonomy" id="2984134"/>
    <lineage>
        <taxon>Bacteria</taxon>
        <taxon>Pseudomonadati</taxon>
        <taxon>Pseudomonadota</taxon>
        <taxon>Alphaproteobacteria</taxon>
        <taxon>Rhodobacterales</taxon>
        <taxon>Paracoccaceae</taxon>
        <taxon>Albidovulum</taxon>
    </lineage>
</organism>
<sequence>MRFHVSWSVLYLPILMVGLSACTTTGPGPESVAGGTSGEPRITTPSPQSQVERAYYARVEANYLAQDLLRVDGGAEDAPFGPRELAENFLRIAFFDEFTERGGQLVAEASENRLHRWRQPVRIGVEFGASVPLEQRRADEAVISDYASRLSRLTGLPIRVSTWRPNHVVMIVNAGERAGVVDRIRVFAPEVSDAALDSVAHMRPDTYCTVFSFTPGQSASYSGALTVIRGELPDRLRLSCIHEELAQSLGLVADHPRARPSIFNDNEEFALLTRQDELMLRMLYDRRLSPGMTLAEARPIVEAMAAELLPAGS</sequence>
<comment type="caution">
    <text evidence="3">The sequence shown here is derived from an EMBL/GenBank/DDBJ whole genome shotgun (WGS) entry which is preliminary data.</text>
</comment>
<dbReference type="RefSeq" id="WP_263738476.1">
    <property type="nucleotide sequence ID" value="NZ_JAOWKZ010000001.1"/>
</dbReference>
<reference evidence="3 4" key="1">
    <citation type="submission" date="2022-10" db="EMBL/GenBank/DDBJ databases">
        <title>Defluviimonas sp. nov., isolated from ocean surface sediments.</title>
        <authorList>
            <person name="He W."/>
            <person name="Wang L."/>
            <person name="Zhang D.-F."/>
        </authorList>
    </citation>
    <scope>NUCLEOTIDE SEQUENCE [LARGE SCALE GENOMIC DNA]</scope>
    <source>
        <strain evidence="3 4">WL0050</strain>
    </source>
</reference>
<dbReference type="Proteomes" id="UP001652564">
    <property type="component" value="Unassembled WGS sequence"/>
</dbReference>
<accession>A0ABT2ZJK4</accession>
<feature type="chain" id="PRO_5046153761" evidence="2">
    <location>
        <begin position="22"/>
        <end position="313"/>
    </location>
</feature>
<keyword evidence="2" id="KW-0732">Signal</keyword>
<gene>
    <name evidence="3" type="ORF">OEZ71_03195</name>
</gene>
<evidence type="ECO:0000313" key="4">
    <source>
        <dbReference type="Proteomes" id="UP001652564"/>
    </source>
</evidence>
<proteinExistence type="predicted"/>
<evidence type="ECO:0000256" key="2">
    <source>
        <dbReference type="SAM" id="SignalP"/>
    </source>
</evidence>
<feature type="signal peptide" evidence="2">
    <location>
        <begin position="1"/>
        <end position="21"/>
    </location>
</feature>
<dbReference type="Pfam" id="PF11150">
    <property type="entry name" value="DUF2927"/>
    <property type="match status" value="1"/>
</dbReference>
<evidence type="ECO:0000256" key="1">
    <source>
        <dbReference type="SAM" id="MobiDB-lite"/>
    </source>
</evidence>
<dbReference type="PROSITE" id="PS51257">
    <property type="entry name" value="PROKAR_LIPOPROTEIN"/>
    <property type="match status" value="1"/>
</dbReference>
<evidence type="ECO:0000313" key="3">
    <source>
        <dbReference type="EMBL" id="MCV2871296.1"/>
    </source>
</evidence>
<keyword evidence="4" id="KW-1185">Reference proteome</keyword>
<name>A0ABT2ZJK4_9RHOB</name>
<dbReference type="InterPro" id="IPR021323">
    <property type="entry name" value="DUF2927"/>
</dbReference>
<dbReference type="EMBL" id="JAOWKZ010000001">
    <property type="protein sequence ID" value="MCV2871296.1"/>
    <property type="molecule type" value="Genomic_DNA"/>
</dbReference>
<feature type="region of interest" description="Disordered" evidence="1">
    <location>
        <begin position="28"/>
        <end position="47"/>
    </location>
</feature>
<protein>
    <submittedName>
        <fullName evidence="3">DUF2927 domain-containing protein</fullName>
    </submittedName>
</protein>